<name>A0A813FF45_POLGL</name>
<proteinExistence type="predicted"/>
<sequence>LPGRQGAVTPQRPSAAFTPRVSLTPPGPQLPLASVAAPVPTVDGFPASWTEASHSPAPPGPCGVPGRASMAGGLLQQQVASVAAPVGPRLQYAVGPQAQLSSTPRPSQVSAAATPPVPGAAFVPGGALELQSRLISLEQSLRDLKAELE</sequence>
<keyword evidence="3" id="KW-1185">Reference proteome</keyword>
<evidence type="ECO:0000313" key="2">
    <source>
        <dbReference type="EMBL" id="CAE8612821.1"/>
    </source>
</evidence>
<evidence type="ECO:0000256" key="1">
    <source>
        <dbReference type="SAM" id="MobiDB-lite"/>
    </source>
</evidence>
<comment type="caution">
    <text evidence="2">The sequence shown here is derived from an EMBL/GenBank/DDBJ whole genome shotgun (WGS) entry which is preliminary data.</text>
</comment>
<protein>
    <submittedName>
        <fullName evidence="2">Uncharacterized protein</fullName>
    </submittedName>
</protein>
<gene>
    <name evidence="2" type="ORF">PGLA1383_LOCUS30609</name>
</gene>
<dbReference type="AlphaFoldDB" id="A0A813FF45"/>
<dbReference type="EMBL" id="CAJNNV010025168">
    <property type="protein sequence ID" value="CAE8612821.1"/>
    <property type="molecule type" value="Genomic_DNA"/>
</dbReference>
<dbReference type="Proteomes" id="UP000654075">
    <property type="component" value="Unassembled WGS sequence"/>
</dbReference>
<reference evidence="2" key="1">
    <citation type="submission" date="2021-02" db="EMBL/GenBank/DDBJ databases">
        <authorList>
            <person name="Dougan E. K."/>
            <person name="Rhodes N."/>
            <person name="Thang M."/>
            <person name="Chan C."/>
        </authorList>
    </citation>
    <scope>NUCLEOTIDE SEQUENCE</scope>
</reference>
<accession>A0A813FF45</accession>
<feature type="non-terminal residue" evidence="2">
    <location>
        <position position="1"/>
    </location>
</feature>
<feature type="region of interest" description="Disordered" evidence="1">
    <location>
        <begin position="1"/>
        <end position="34"/>
    </location>
</feature>
<organism evidence="2 3">
    <name type="scientific">Polarella glacialis</name>
    <name type="common">Dinoflagellate</name>
    <dbReference type="NCBI Taxonomy" id="89957"/>
    <lineage>
        <taxon>Eukaryota</taxon>
        <taxon>Sar</taxon>
        <taxon>Alveolata</taxon>
        <taxon>Dinophyceae</taxon>
        <taxon>Suessiales</taxon>
        <taxon>Suessiaceae</taxon>
        <taxon>Polarella</taxon>
    </lineage>
</organism>
<evidence type="ECO:0000313" key="3">
    <source>
        <dbReference type="Proteomes" id="UP000654075"/>
    </source>
</evidence>
<feature type="non-terminal residue" evidence="2">
    <location>
        <position position="149"/>
    </location>
</feature>